<dbReference type="PANTHER" id="PTHR42894">
    <property type="entry name" value="N-(5'-PHOSPHORIBOSYL)ANTHRANILATE ISOMERASE"/>
    <property type="match status" value="1"/>
</dbReference>
<reference evidence="12 13" key="1">
    <citation type="journal article" date="2018" name="J. Microbiol.">
        <title>Bacillus spongiae sp. nov., isolated from sponge of Jeju Island.</title>
        <authorList>
            <person name="Lee G.E."/>
            <person name="Im W.T."/>
            <person name="Park J.S."/>
        </authorList>
    </citation>
    <scope>NUCLEOTIDE SEQUENCE [LARGE SCALE GENOMIC DNA]</scope>
    <source>
        <strain evidence="12 13">135PIL107-10</strain>
    </source>
</reference>
<keyword evidence="7 9" id="KW-0057">Aromatic amino acid biosynthesis</keyword>
<evidence type="ECO:0000256" key="5">
    <source>
        <dbReference type="ARBA" id="ARBA00022605"/>
    </source>
</evidence>
<proteinExistence type="inferred from homology"/>
<keyword evidence="5 9" id="KW-0028">Amino-acid biosynthesis</keyword>
<feature type="coiled-coil region" evidence="10">
    <location>
        <begin position="187"/>
        <end position="214"/>
    </location>
</feature>
<dbReference type="RefSeq" id="WP_336588178.1">
    <property type="nucleotide sequence ID" value="NZ_JBBAXC010000015.1"/>
</dbReference>
<sequence length="215" mass="23771">MTVKICGITSPIDAQNAIEAGADMIGFVFAKSRRKVSVKEAENIVKTLDHNVKTVGVFVDAPLDEVLETARTVGLDMIQLHGKENAEYIKQIPYPIIKAISVTETTDLGEIQQYDSDYLLFDGAKAGSGETFEWDLLETFKRNQQKVMLAGGLTSENVAEAIMRVKPEMVDVSSGVEVNGKKNQDKMKAFVKEAQKAFAKLKDKENQNEQLRTAN</sequence>
<evidence type="ECO:0000256" key="9">
    <source>
        <dbReference type="HAMAP-Rule" id="MF_00135"/>
    </source>
</evidence>
<dbReference type="SUPFAM" id="SSF51366">
    <property type="entry name" value="Ribulose-phoshate binding barrel"/>
    <property type="match status" value="1"/>
</dbReference>
<keyword evidence="13" id="KW-1185">Reference proteome</keyword>
<gene>
    <name evidence="9" type="primary">trpF</name>
    <name evidence="12" type="ORF">WAK64_16915</name>
</gene>
<comment type="caution">
    <text evidence="12">The sequence shown here is derived from an EMBL/GenBank/DDBJ whole genome shotgun (WGS) entry which is preliminary data.</text>
</comment>
<evidence type="ECO:0000256" key="3">
    <source>
        <dbReference type="ARBA" id="ARBA00012572"/>
    </source>
</evidence>
<dbReference type="HAMAP" id="MF_00135">
    <property type="entry name" value="PRAI"/>
    <property type="match status" value="1"/>
</dbReference>
<dbReference type="InterPro" id="IPR001240">
    <property type="entry name" value="PRAI_dom"/>
</dbReference>
<dbReference type="PANTHER" id="PTHR42894:SF1">
    <property type="entry name" value="N-(5'-PHOSPHORIBOSYL)ANTHRANILATE ISOMERASE"/>
    <property type="match status" value="1"/>
</dbReference>
<dbReference type="EMBL" id="JBBAXC010000015">
    <property type="protein sequence ID" value="MEI5908731.1"/>
    <property type="molecule type" value="Genomic_DNA"/>
</dbReference>
<evidence type="ECO:0000256" key="7">
    <source>
        <dbReference type="ARBA" id="ARBA00023141"/>
    </source>
</evidence>
<evidence type="ECO:0000256" key="8">
    <source>
        <dbReference type="ARBA" id="ARBA00023235"/>
    </source>
</evidence>
<dbReference type="InterPro" id="IPR044643">
    <property type="entry name" value="TrpF_fam"/>
</dbReference>
<evidence type="ECO:0000313" key="13">
    <source>
        <dbReference type="Proteomes" id="UP001312865"/>
    </source>
</evidence>
<protein>
    <recommendedName>
        <fullName evidence="4 9">N-(5'-phosphoribosyl)anthranilate isomerase</fullName>
        <shortName evidence="9">PRAI</shortName>
        <ecNumber evidence="3 9">5.3.1.24</ecNumber>
    </recommendedName>
</protein>
<feature type="domain" description="N-(5'phosphoribosyl) anthranilate isomerase (PRAI)" evidence="11">
    <location>
        <begin position="3"/>
        <end position="192"/>
    </location>
</feature>
<dbReference type="InterPro" id="IPR011060">
    <property type="entry name" value="RibuloseP-bd_barrel"/>
</dbReference>
<comment type="catalytic activity">
    <reaction evidence="1 9">
        <text>N-(5-phospho-beta-D-ribosyl)anthranilate = 1-(2-carboxyphenylamino)-1-deoxy-D-ribulose 5-phosphate</text>
        <dbReference type="Rhea" id="RHEA:21540"/>
        <dbReference type="ChEBI" id="CHEBI:18277"/>
        <dbReference type="ChEBI" id="CHEBI:58613"/>
        <dbReference type="EC" id="5.3.1.24"/>
    </reaction>
</comment>
<evidence type="ECO:0000256" key="1">
    <source>
        <dbReference type="ARBA" id="ARBA00001164"/>
    </source>
</evidence>
<keyword evidence="6 9" id="KW-0822">Tryptophan biosynthesis</keyword>
<evidence type="ECO:0000256" key="6">
    <source>
        <dbReference type="ARBA" id="ARBA00022822"/>
    </source>
</evidence>
<evidence type="ECO:0000313" key="12">
    <source>
        <dbReference type="EMBL" id="MEI5908731.1"/>
    </source>
</evidence>
<keyword evidence="10" id="KW-0175">Coiled coil</keyword>
<evidence type="ECO:0000256" key="10">
    <source>
        <dbReference type="SAM" id="Coils"/>
    </source>
</evidence>
<comment type="similarity">
    <text evidence="9">Belongs to the TrpF family.</text>
</comment>
<evidence type="ECO:0000256" key="2">
    <source>
        <dbReference type="ARBA" id="ARBA00004664"/>
    </source>
</evidence>
<accession>A0ABU8HHQ1</accession>
<dbReference type="Proteomes" id="UP001312865">
    <property type="component" value="Unassembled WGS sequence"/>
</dbReference>
<keyword evidence="8 9" id="KW-0413">Isomerase</keyword>
<organism evidence="12 13">
    <name type="scientific">Bacillus spongiae</name>
    <dbReference type="NCBI Taxonomy" id="2683610"/>
    <lineage>
        <taxon>Bacteria</taxon>
        <taxon>Bacillati</taxon>
        <taxon>Bacillota</taxon>
        <taxon>Bacilli</taxon>
        <taxon>Bacillales</taxon>
        <taxon>Bacillaceae</taxon>
        <taxon>Bacillus</taxon>
    </lineage>
</organism>
<dbReference type="CDD" id="cd00405">
    <property type="entry name" value="PRAI"/>
    <property type="match status" value="1"/>
</dbReference>
<evidence type="ECO:0000259" key="11">
    <source>
        <dbReference type="Pfam" id="PF00697"/>
    </source>
</evidence>
<comment type="pathway">
    <text evidence="2 9">Amino-acid biosynthesis; L-tryptophan biosynthesis; L-tryptophan from chorismate: step 3/5.</text>
</comment>
<evidence type="ECO:0000256" key="4">
    <source>
        <dbReference type="ARBA" id="ARBA00022272"/>
    </source>
</evidence>
<dbReference type="Pfam" id="PF00697">
    <property type="entry name" value="PRAI"/>
    <property type="match status" value="1"/>
</dbReference>
<name>A0ABU8HHQ1_9BACI</name>
<dbReference type="NCBIfam" id="NF002300">
    <property type="entry name" value="PRK01222.1-7"/>
    <property type="match status" value="1"/>
</dbReference>
<dbReference type="InterPro" id="IPR013785">
    <property type="entry name" value="Aldolase_TIM"/>
</dbReference>
<dbReference type="GO" id="GO:0004640">
    <property type="term" value="F:phosphoribosylanthranilate isomerase activity"/>
    <property type="evidence" value="ECO:0007669"/>
    <property type="project" value="UniProtKB-EC"/>
</dbReference>
<dbReference type="EC" id="5.3.1.24" evidence="3 9"/>
<dbReference type="Gene3D" id="3.20.20.70">
    <property type="entry name" value="Aldolase class I"/>
    <property type="match status" value="1"/>
</dbReference>